<feature type="binding site" evidence="11">
    <location>
        <position position="236"/>
    </location>
    <ligand>
        <name>Zn(2+)</name>
        <dbReference type="ChEBI" id="CHEBI:29105"/>
    </ligand>
</feature>
<dbReference type="Pfam" id="PF00899">
    <property type="entry name" value="ThiF"/>
    <property type="match status" value="1"/>
</dbReference>
<dbReference type="HAMAP" id="MF_03049">
    <property type="entry name" value="MOCS3_Uba4"/>
    <property type="match status" value="1"/>
</dbReference>
<evidence type="ECO:0000256" key="1">
    <source>
        <dbReference type="ARBA" id="ARBA00004514"/>
    </source>
</evidence>
<keyword evidence="8 11" id="KW-0067">ATP-binding</keyword>
<evidence type="ECO:0000256" key="8">
    <source>
        <dbReference type="ARBA" id="ARBA00022840"/>
    </source>
</evidence>
<feature type="active site" description="Cysteine persulfide intermediate; for sulfurtransferase activity" evidence="11">
    <location>
        <position position="417"/>
    </location>
</feature>
<dbReference type="OrthoDB" id="10261062at2759"/>
<keyword evidence="15" id="KW-1185">Reference proteome</keyword>
<dbReference type="EC" id="2.7.7.-" evidence="11"/>
<dbReference type="RefSeq" id="XP_004924201.1">
    <property type="nucleotide sequence ID" value="XM_004924144.5"/>
</dbReference>
<dbReference type="CDD" id="cd00757">
    <property type="entry name" value="ThiF_MoeB_HesA_family"/>
    <property type="match status" value="1"/>
</dbReference>
<comment type="subcellular location">
    <subcellularLocation>
        <location evidence="1">Cytoplasm</location>
        <location evidence="1">Cytosol</location>
    </subcellularLocation>
</comment>
<dbReference type="NCBIfam" id="NF004281">
    <property type="entry name" value="PRK05690.1"/>
    <property type="match status" value="1"/>
</dbReference>
<comment type="caution">
    <text evidence="11">Lacks conserved residue(s) required for the propagation of feature annotation.</text>
</comment>
<dbReference type="SMART" id="SM00450">
    <property type="entry name" value="RHOD"/>
    <property type="match status" value="1"/>
</dbReference>
<accession>A0A8R2AP53</accession>
<dbReference type="GO" id="GO:0005524">
    <property type="term" value="F:ATP binding"/>
    <property type="evidence" value="ECO:0007669"/>
    <property type="project" value="UniProtKB-KW"/>
</dbReference>
<dbReference type="InterPro" id="IPR001763">
    <property type="entry name" value="Rhodanese-like_dom"/>
</dbReference>
<keyword evidence="12" id="KW-0175">Coiled coil</keyword>
<feature type="binding site" evidence="11">
    <location>
        <position position="142"/>
    </location>
    <ligand>
        <name>ATP</name>
        <dbReference type="ChEBI" id="CHEBI:30616"/>
    </ligand>
</feature>
<feature type="binding site" evidence="11">
    <location>
        <begin position="186"/>
        <end position="187"/>
    </location>
    <ligand>
        <name>ATP</name>
        <dbReference type="ChEBI" id="CHEBI:30616"/>
    </ligand>
</feature>
<dbReference type="GO" id="GO:0032447">
    <property type="term" value="P:protein urmylation"/>
    <property type="evidence" value="ECO:0007669"/>
    <property type="project" value="TreeGrafter"/>
</dbReference>
<keyword evidence="9 11" id="KW-0501">Molybdenum cofactor biosynthesis</keyword>
<dbReference type="Proteomes" id="UP000005204">
    <property type="component" value="Unassembled WGS sequence"/>
</dbReference>
<dbReference type="InterPro" id="IPR000594">
    <property type="entry name" value="ThiF_NAD_FAD-bd"/>
</dbReference>
<dbReference type="GO" id="GO:0005829">
    <property type="term" value="C:cytosol"/>
    <property type="evidence" value="ECO:0007669"/>
    <property type="project" value="UniProtKB-SubCell"/>
</dbReference>
<feature type="binding site" evidence="11">
    <location>
        <position position="316"/>
    </location>
    <ligand>
        <name>Zn(2+)</name>
        <dbReference type="ChEBI" id="CHEBI:29105"/>
    </ligand>
</feature>
<evidence type="ECO:0000313" key="14">
    <source>
        <dbReference type="EnsemblMetazoa" id="XP_004924201.1"/>
    </source>
</evidence>
<reference evidence="14" key="2">
    <citation type="submission" date="2022-06" db="UniProtKB">
        <authorList>
            <consortium name="EnsemblMetazoa"/>
        </authorList>
    </citation>
    <scope>IDENTIFICATION</scope>
    <source>
        <strain evidence="14">p50T (Dazao)</strain>
    </source>
</reference>
<dbReference type="InterPro" id="IPR035985">
    <property type="entry name" value="Ubiquitin-activating_enz"/>
</dbReference>
<feature type="binding site" evidence="11">
    <location>
        <position position="118"/>
    </location>
    <ligand>
        <name>ATP</name>
        <dbReference type="ChEBI" id="CHEBI:30616"/>
    </ligand>
</feature>
<keyword evidence="3 11" id="KW-0808">Transferase</keyword>
<dbReference type="GO" id="GO:0046872">
    <property type="term" value="F:metal ion binding"/>
    <property type="evidence" value="ECO:0007669"/>
    <property type="project" value="UniProtKB-KW"/>
</dbReference>
<proteinExistence type="inferred from homology"/>
<dbReference type="CTD" id="34187"/>
<comment type="cofactor">
    <cofactor evidence="11">
        <name>Zn(2+)</name>
        <dbReference type="ChEBI" id="CHEBI:29105"/>
    </cofactor>
    <text evidence="11">Binds 1 zinc ion per subunit.</text>
</comment>
<keyword evidence="5 11" id="KW-0479">Metal-binding</keyword>
<evidence type="ECO:0000313" key="15">
    <source>
        <dbReference type="Proteomes" id="UP000005204"/>
    </source>
</evidence>
<evidence type="ECO:0000256" key="11">
    <source>
        <dbReference type="HAMAP-Rule" id="MF_03049"/>
    </source>
</evidence>
<keyword evidence="6 11" id="KW-0547">Nucleotide-binding</keyword>
<dbReference type="Gene3D" id="3.40.250.10">
    <property type="entry name" value="Rhodanese-like domain"/>
    <property type="match status" value="1"/>
</dbReference>
<dbReference type="GO" id="GO:0070566">
    <property type="term" value="F:adenylyltransferase activity"/>
    <property type="evidence" value="ECO:0007669"/>
    <property type="project" value="InterPro"/>
</dbReference>
<evidence type="ECO:0000259" key="13">
    <source>
        <dbReference type="PROSITE" id="PS50206"/>
    </source>
</evidence>
<keyword evidence="10 11" id="KW-0511">Multifunctional enzyme</keyword>
<feature type="active site" description="Glycyl thioester intermediate; for adenylyltransferase activity" evidence="11">
    <location>
        <position position="253"/>
    </location>
</feature>
<dbReference type="InterPro" id="IPR028885">
    <property type="entry name" value="MOCS3/Uba4"/>
</dbReference>
<dbReference type="FunFam" id="3.40.50.720:FF:000033">
    <property type="entry name" value="Adenylyltransferase and sulfurtransferase MOCS3"/>
    <property type="match status" value="1"/>
</dbReference>
<dbReference type="GO" id="GO:0042292">
    <property type="term" value="F:URM1 activating enzyme activity"/>
    <property type="evidence" value="ECO:0007669"/>
    <property type="project" value="TreeGrafter"/>
</dbReference>
<dbReference type="PANTHER" id="PTHR10953">
    <property type="entry name" value="UBIQUITIN-ACTIVATING ENZYME E1"/>
    <property type="match status" value="1"/>
</dbReference>
<evidence type="ECO:0000256" key="7">
    <source>
        <dbReference type="ARBA" id="ARBA00022833"/>
    </source>
</evidence>
<keyword evidence="2 11" id="KW-0963">Cytoplasm</keyword>
<dbReference type="AlphaFoldDB" id="A0A8R2AP53"/>
<dbReference type="EnsemblMetazoa" id="XM_004924144.4">
    <property type="protein sequence ID" value="XP_004924201.1"/>
    <property type="gene ID" value="LOC101737191"/>
</dbReference>
<feature type="binding site" evidence="11">
    <location>
        <position position="239"/>
    </location>
    <ligand>
        <name>Zn(2+)</name>
        <dbReference type="ChEBI" id="CHEBI:29105"/>
    </ligand>
</feature>
<keyword evidence="4 11" id="KW-0819">tRNA processing</keyword>
<evidence type="ECO:0000256" key="5">
    <source>
        <dbReference type="ARBA" id="ARBA00022723"/>
    </source>
</evidence>
<dbReference type="SUPFAM" id="SSF69572">
    <property type="entry name" value="Activating enzymes of the ubiquitin-like proteins"/>
    <property type="match status" value="1"/>
</dbReference>
<evidence type="ECO:0000256" key="6">
    <source>
        <dbReference type="ARBA" id="ARBA00022741"/>
    </source>
</evidence>
<feature type="domain" description="Rhodanese" evidence="13">
    <location>
        <begin position="365"/>
        <end position="461"/>
    </location>
</feature>
<comment type="pathway">
    <text evidence="11">tRNA modification; 5-methoxycarbonylmethyl-2-thiouridine-tRNA biosynthesis.</text>
</comment>
<dbReference type="InterPro" id="IPR045886">
    <property type="entry name" value="ThiF/MoeB/HesA"/>
</dbReference>
<organism evidence="14 15">
    <name type="scientific">Bombyx mori</name>
    <name type="common">Silk moth</name>
    <dbReference type="NCBI Taxonomy" id="7091"/>
    <lineage>
        <taxon>Eukaryota</taxon>
        <taxon>Metazoa</taxon>
        <taxon>Ecdysozoa</taxon>
        <taxon>Arthropoda</taxon>
        <taxon>Hexapoda</taxon>
        <taxon>Insecta</taxon>
        <taxon>Pterygota</taxon>
        <taxon>Neoptera</taxon>
        <taxon>Endopterygota</taxon>
        <taxon>Lepidoptera</taxon>
        <taxon>Glossata</taxon>
        <taxon>Ditrysia</taxon>
        <taxon>Bombycoidea</taxon>
        <taxon>Bombycidae</taxon>
        <taxon>Bombycinae</taxon>
        <taxon>Bombyx</taxon>
    </lineage>
</organism>
<evidence type="ECO:0000256" key="12">
    <source>
        <dbReference type="SAM" id="Coils"/>
    </source>
</evidence>
<sequence length="463" mass="51283">MDRVSVLETEISELRRILKEKENELQELKSLISDQQSSKELNNHSQPISDASKSSVDACLPKWAIERYSRQILLSDIGVEGQVKICSAKVLIVGAGGLGCPAAMYLAGAGIGEIGIVDYDAVDLTNVHRQLLHHESNENTSKAFSAAESLRCINSKIKITPYNVQLDSKNAQQIASAYDLVLDCSDNVPTRYLLNDLCVMLKIPLISGSALKMEGQLTIYGYRRQDHHQETYIGPCYRCVFPTPPPPAAVGSCSAHGVAGPVPGTVGTLQALEAIKYVIGRTERHLLVGRMLLFDGEDATFRAVKLRPRRPACVACGDRGGGRLIDYEQFCNAPAKEKDLDLEVLPPENRVSANELNVMMNNEERGGRHLVVDVRNEQEYAMCHIQGSVNYPVENLHRNLEELIEKTKEFDGVVFVCRRGNDSQVVAKKVLDVTDKERWSKVKDLVGGLHSWSKNVDPDFPVY</sequence>
<dbReference type="GO" id="GO:0002143">
    <property type="term" value="P:tRNA wobble position uridine thiolation"/>
    <property type="evidence" value="ECO:0007669"/>
    <property type="project" value="InterPro"/>
</dbReference>
<dbReference type="InterPro" id="IPR036873">
    <property type="entry name" value="Rhodanese-like_dom_sf"/>
</dbReference>
<comment type="function">
    <text evidence="11">Plays a central role in 2-thiolation of mcm(5)S(2)U at tRNA wobble positions of cytosolic tRNA(Lys), tRNA(Glu) and tRNA(Gln). Acts by mediating the C-terminal thiocarboxylation of the sulfur carrier URM1. Its N-terminus first activates URM1 as acyl-adenylate (-COAMP), then the persulfide sulfur on the catalytic cysteine is transferred to URM1 to form thiocarboxylation (-COSH) of its C-terminus. The reaction probably involves hydrogen sulfide that is generated from the persulfide intermediate and that acts as nucleophile towards URM1. Subsequently, a transient disulfide bond is formed. Does not use thiosulfate as sulfur donor; NFS1 probably acting as a sulfur donor for thiocarboxylation reactions.</text>
</comment>
<dbReference type="Pfam" id="PF00581">
    <property type="entry name" value="Rhodanese"/>
    <property type="match status" value="1"/>
</dbReference>
<dbReference type="GO" id="GO:0004792">
    <property type="term" value="F:thiosulfate-cyanide sulfurtransferase activity"/>
    <property type="evidence" value="ECO:0007669"/>
    <property type="project" value="TreeGrafter"/>
</dbReference>
<comment type="similarity">
    <text evidence="11">In the N-terminal section; belongs to the HesA/MoeB/ThiF family. UBA4 subfamily.</text>
</comment>
<evidence type="ECO:0000256" key="10">
    <source>
        <dbReference type="ARBA" id="ARBA00023268"/>
    </source>
</evidence>
<dbReference type="Gene3D" id="3.40.50.720">
    <property type="entry name" value="NAD(P)-binding Rossmann-like Domain"/>
    <property type="match status" value="1"/>
</dbReference>
<feature type="binding site" evidence="11">
    <location>
        <position position="97"/>
    </location>
    <ligand>
        <name>ATP</name>
        <dbReference type="ChEBI" id="CHEBI:30616"/>
    </ligand>
</feature>
<dbReference type="KEGG" id="bmor:101737191"/>
<dbReference type="PANTHER" id="PTHR10953:SF102">
    <property type="entry name" value="ADENYLYLTRANSFERASE AND SULFURTRANSFERASE MOCS3"/>
    <property type="match status" value="1"/>
</dbReference>
<evidence type="ECO:0000256" key="4">
    <source>
        <dbReference type="ARBA" id="ARBA00022694"/>
    </source>
</evidence>
<feature type="binding site" evidence="11">
    <location>
        <position position="313"/>
    </location>
    <ligand>
        <name>Zn(2+)</name>
        <dbReference type="ChEBI" id="CHEBI:29105"/>
    </ligand>
</feature>
<dbReference type="GeneID" id="101737191"/>
<evidence type="ECO:0000256" key="3">
    <source>
        <dbReference type="ARBA" id="ARBA00022679"/>
    </source>
</evidence>
<feature type="coiled-coil region" evidence="12">
    <location>
        <begin position="4"/>
        <end position="38"/>
    </location>
</feature>
<reference evidence="15" key="1">
    <citation type="journal article" date="2008" name="Insect Biochem. Mol. Biol.">
        <title>The genome of a lepidopteran model insect, the silkworm Bombyx mori.</title>
        <authorList>
            <consortium name="International Silkworm Genome Consortium"/>
        </authorList>
    </citation>
    <scope>NUCLEOTIDE SEQUENCE [LARGE SCALE GENOMIC DNA]</scope>
    <source>
        <strain evidence="15">p50T</strain>
    </source>
</reference>
<evidence type="ECO:0000256" key="2">
    <source>
        <dbReference type="ARBA" id="ARBA00022490"/>
    </source>
</evidence>
<dbReference type="GO" id="GO:0006777">
    <property type="term" value="P:Mo-molybdopterin cofactor biosynthetic process"/>
    <property type="evidence" value="ECO:0007669"/>
    <property type="project" value="UniProtKB-UniRule"/>
</dbReference>
<name>A0A8R2AP53_BOMMO</name>
<dbReference type="PROSITE" id="PS50206">
    <property type="entry name" value="RHODANESE_3"/>
    <property type="match status" value="1"/>
</dbReference>
<dbReference type="EC" id="2.8.1.-" evidence="11"/>
<protein>
    <recommendedName>
        <fullName evidence="11">Adenylyltransferase and sulfurtransferase MOCS3 homolog</fullName>
    </recommendedName>
    <alternativeName>
        <fullName evidence="11">UBA4 homolog</fullName>
    </alternativeName>
    <alternativeName>
        <fullName evidence="11">Ubiquitin-like protein activator 4 homolog</fullName>
    </alternativeName>
    <domain>
        <recommendedName>
            <fullName evidence="11">Adenylyltransferase</fullName>
            <ecNumber evidence="11">2.7.7.-</ecNumber>
        </recommendedName>
    </domain>
    <domain>
        <recommendedName>
            <fullName evidence="11">Sulfurtransferase</fullName>
            <ecNumber evidence="11">2.8.1.-</ecNumber>
        </recommendedName>
    </domain>
</protein>
<keyword evidence="7 11" id="KW-0862">Zinc</keyword>
<evidence type="ECO:0000256" key="9">
    <source>
        <dbReference type="ARBA" id="ARBA00023150"/>
    </source>
</evidence>